<keyword evidence="4" id="KW-1185">Reference proteome</keyword>
<feature type="domain" description="FlgO" evidence="2">
    <location>
        <begin position="95"/>
        <end position="221"/>
    </location>
</feature>
<dbReference type="Proteomes" id="UP000243793">
    <property type="component" value="Chromosome"/>
</dbReference>
<evidence type="ECO:0000256" key="1">
    <source>
        <dbReference type="SAM" id="SignalP"/>
    </source>
</evidence>
<dbReference type="PROSITE" id="PS51257">
    <property type="entry name" value="PROKAR_LIPOPROTEIN"/>
    <property type="match status" value="1"/>
</dbReference>
<evidence type="ECO:0000313" key="4">
    <source>
        <dbReference type="Proteomes" id="UP000243793"/>
    </source>
</evidence>
<dbReference type="InterPro" id="IPR041215">
    <property type="entry name" value="FlgO_dom"/>
</dbReference>
<dbReference type="OrthoDB" id="6116374at2"/>
<proteinExistence type="predicted"/>
<protein>
    <recommendedName>
        <fullName evidence="2">FlgO domain-containing protein</fullName>
    </recommendedName>
</protein>
<dbReference type="KEGG" id="ocm:CBP12_06010"/>
<organism evidence="3 4">
    <name type="scientific">Oceanisphaera avium</name>
    <dbReference type="NCBI Taxonomy" id="1903694"/>
    <lineage>
        <taxon>Bacteria</taxon>
        <taxon>Pseudomonadati</taxon>
        <taxon>Pseudomonadota</taxon>
        <taxon>Gammaproteobacteria</taxon>
        <taxon>Aeromonadales</taxon>
        <taxon>Aeromonadaceae</taxon>
        <taxon>Oceanisphaera</taxon>
    </lineage>
</organism>
<keyword evidence="1" id="KW-0732">Signal</keyword>
<gene>
    <name evidence="3" type="ORF">CBP12_06010</name>
</gene>
<evidence type="ECO:0000313" key="3">
    <source>
        <dbReference type="EMBL" id="ART79761.1"/>
    </source>
</evidence>
<dbReference type="EMBL" id="CP021376">
    <property type="protein sequence ID" value="ART79761.1"/>
    <property type="molecule type" value="Genomic_DNA"/>
</dbReference>
<sequence length="249" mass="27336">MTRSLILLMVLGLSACTNTEEQQFDANNHYLPHDHAAHYINRKPLGPLVAPEVSPRHSQDGIPMRMSAGTRSAYLPQAGPSLVGGQTQLQQHMSALAYRLVSSGHQLNAGSGIAVSGFVDQEDYKTQSEFGRLLSETMMFQLNQYGLRVVDFKTLPFIRITPEGDLSTSRDYRQLSSRIGAQYLVHGTISDTSGGKLVNARLISMGDNSVIGSAQQFIPQYLVASLVKAQGPEPKVQVITPEYRSRYAK</sequence>
<feature type="signal peptide" evidence="1">
    <location>
        <begin position="1"/>
        <end position="19"/>
    </location>
</feature>
<accession>A0A1Y0CWQ1</accession>
<reference evidence="4" key="1">
    <citation type="submission" date="2017-05" db="EMBL/GenBank/DDBJ databases">
        <authorList>
            <person name="Sung H."/>
        </authorList>
    </citation>
    <scope>NUCLEOTIDE SEQUENCE [LARGE SCALE GENOMIC DNA]</scope>
    <source>
        <strain evidence="4">AMac2203</strain>
    </source>
</reference>
<name>A0A1Y0CWQ1_9GAMM</name>
<dbReference type="AlphaFoldDB" id="A0A1Y0CWQ1"/>
<feature type="chain" id="PRO_5012553128" description="FlgO domain-containing protein" evidence="1">
    <location>
        <begin position="20"/>
        <end position="249"/>
    </location>
</feature>
<dbReference type="Pfam" id="PF17680">
    <property type="entry name" value="FlgO"/>
    <property type="match status" value="1"/>
</dbReference>
<evidence type="ECO:0000259" key="2">
    <source>
        <dbReference type="Pfam" id="PF17680"/>
    </source>
</evidence>